<organism evidence="2">
    <name type="scientific">Siphoviridae sp. ctES717</name>
    <dbReference type="NCBI Taxonomy" id="2827564"/>
    <lineage>
        <taxon>Viruses</taxon>
        <taxon>Duplodnaviria</taxon>
        <taxon>Heunggongvirae</taxon>
        <taxon>Uroviricota</taxon>
        <taxon>Caudoviricetes</taxon>
    </lineage>
</organism>
<reference evidence="2" key="1">
    <citation type="journal article" date="2021" name="Proc. Natl. Acad. Sci. U.S.A.">
        <title>A Catalog of Tens of Thousands of Viruses from Human Metagenomes Reveals Hidden Associations with Chronic Diseases.</title>
        <authorList>
            <person name="Tisza M.J."/>
            <person name="Buck C.B."/>
        </authorList>
    </citation>
    <scope>NUCLEOTIDE SEQUENCE</scope>
    <source>
        <strain evidence="2">CtES717</strain>
    </source>
</reference>
<proteinExistence type="predicted"/>
<feature type="coiled-coil region" evidence="1">
    <location>
        <begin position="74"/>
        <end position="129"/>
    </location>
</feature>
<dbReference type="EMBL" id="BK057795">
    <property type="protein sequence ID" value="DAE92219.1"/>
    <property type="molecule type" value="Genomic_DNA"/>
</dbReference>
<accession>A0A8S5RS73</accession>
<keyword evidence="1" id="KW-0175">Coiled coil</keyword>
<evidence type="ECO:0000256" key="1">
    <source>
        <dbReference type="SAM" id="Coils"/>
    </source>
</evidence>
<name>A0A8S5RS73_9CAUD</name>
<sequence length="211" mass="25624">MNKNSIEEEIEILEELRTHGYAMLLMKYEDRIKTNRKIDQAIEHILSDYKRVLKENEIYKKNSEIMSKENLSTAEQLKVEIKENFRLKNQLENNRKENQETYKDVREELKELKKENEELLQEKIKIFKSLMYNAKANWDYFSYEILFNFFSLYNNAIEEKDKIIEQMTYYIMNLDIDEDICKKVNCDTNSGELDCKDCIKQYFENRAKEIK</sequence>
<protein>
    <submittedName>
        <fullName evidence="2">Uncharacterized protein</fullName>
    </submittedName>
</protein>
<evidence type="ECO:0000313" key="2">
    <source>
        <dbReference type="EMBL" id="DAE92219.1"/>
    </source>
</evidence>